<reference evidence="2 3" key="1">
    <citation type="journal article" date="2015" name="Genome Announc.">
        <title>Expanding the biotechnology potential of lactobacilli through comparative genomics of 213 strains and associated genera.</title>
        <authorList>
            <person name="Sun Z."/>
            <person name="Harris H.M."/>
            <person name="McCann A."/>
            <person name="Guo C."/>
            <person name="Argimon S."/>
            <person name="Zhang W."/>
            <person name="Yang X."/>
            <person name="Jeffery I.B."/>
            <person name="Cooney J.C."/>
            <person name="Kagawa T.F."/>
            <person name="Liu W."/>
            <person name="Song Y."/>
            <person name="Salvetti E."/>
            <person name="Wrobel A."/>
            <person name="Rasinkangas P."/>
            <person name="Parkhill J."/>
            <person name="Rea M.C."/>
            <person name="O'Sullivan O."/>
            <person name="Ritari J."/>
            <person name="Douillard F.P."/>
            <person name="Paul Ross R."/>
            <person name="Yang R."/>
            <person name="Briner A.E."/>
            <person name="Felis G.E."/>
            <person name="de Vos W.M."/>
            <person name="Barrangou R."/>
            <person name="Klaenhammer T.R."/>
            <person name="Caufield P.W."/>
            <person name="Cui Y."/>
            <person name="Zhang H."/>
            <person name="O'Toole P.W."/>
        </authorList>
    </citation>
    <scope>NUCLEOTIDE SEQUENCE [LARGE SCALE GENOMIC DNA]</scope>
    <source>
        <strain evidence="2 3">ATCC 27304</strain>
    </source>
</reference>
<evidence type="ECO:0000259" key="1">
    <source>
        <dbReference type="Pfam" id="PF13443"/>
    </source>
</evidence>
<dbReference type="OrthoDB" id="2899891at2"/>
<sequence>MIICNLAVLLAERQLKITRISNDTGISRTTLTSLKQNDAKGIQFDTINTLCNYLLVEPKDFFDYSPLDFSVKFSFSENAIEFDYDYAVDSEQTKGIPLGVNIDGFLLCISPKGNETIELSINLSTKGNIFRSNQFLINCELASKNDKISFSKLSSQLSIPLKTELRNQIENSLKNFLHEKENSEYISEYFNWKKENITEQYNIDLF</sequence>
<dbReference type="STRING" id="1618.IV36_GL001737"/>
<proteinExistence type="predicted"/>
<dbReference type="PANTHER" id="PTHR37301">
    <property type="entry name" value="DNA-BINDING PROTEIN-RELATED"/>
    <property type="match status" value="1"/>
</dbReference>
<gene>
    <name evidence="2" type="ORF">IV36_GL001737</name>
</gene>
<comment type="caution">
    <text evidence="2">The sequence shown here is derived from an EMBL/GenBank/DDBJ whole genome shotgun (WGS) entry which is preliminary data.</text>
</comment>
<evidence type="ECO:0000313" key="2">
    <source>
        <dbReference type="EMBL" id="KRN31615.1"/>
    </source>
</evidence>
<name>A0A0R2FT16_9LACO</name>
<dbReference type="SUPFAM" id="SSF47413">
    <property type="entry name" value="lambda repressor-like DNA-binding domains"/>
    <property type="match status" value="1"/>
</dbReference>
<dbReference type="Pfam" id="PF13443">
    <property type="entry name" value="HTH_26"/>
    <property type="match status" value="1"/>
</dbReference>
<dbReference type="InterPro" id="IPR001387">
    <property type="entry name" value="Cro/C1-type_HTH"/>
</dbReference>
<dbReference type="AlphaFoldDB" id="A0A0R2FT16"/>
<protein>
    <recommendedName>
        <fullName evidence="1">HTH cro/C1-type domain-containing protein</fullName>
    </recommendedName>
</protein>
<organism evidence="2 3">
    <name type="scientific">Liquorilactobacillus mali</name>
    <dbReference type="NCBI Taxonomy" id="1618"/>
    <lineage>
        <taxon>Bacteria</taxon>
        <taxon>Bacillati</taxon>
        <taxon>Bacillota</taxon>
        <taxon>Bacilli</taxon>
        <taxon>Lactobacillales</taxon>
        <taxon>Lactobacillaceae</taxon>
        <taxon>Liquorilactobacillus</taxon>
    </lineage>
</organism>
<dbReference type="PANTHER" id="PTHR37301:SF1">
    <property type="entry name" value="DNA-BINDING PROTEIN"/>
    <property type="match status" value="1"/>
</dbReference>
<dbReference type="InterPro" id="IPR010982">
    <property type="entry name" value="Lambda_DNA-bd_dom_sf"/>
</dbReference>
<dbReference type="GO" id="GO:0003677">
    <property type="term" value="F:DNA binding"/>
    <property type="evidence" value="ECO:0007669"/>
    <property type="project" value="InterPro"/>
</dbReference>
<feature type="domain" description="HTH cro/C1-type" evidence="1">
    <location>
        <begin position="5"/>
        <end position="66"/>
    </location>
</feature>
<dbReference type="Proteomes" id="UP000051727">
    <property type="component" value="Unassembled WGS sequence"/>
</dbReference>
<dbReference type="EMBL" id="JQAR01000004">
    <property type="protein sequence ID" value="KRN31615.1"/>
    <property type="molecule type" value="Genomic_DNA"/>
</dbReference>
<accession>A0A0R2FT16</accession>
<dbReference type="RefSeq" id="WP_082623697.1">
    <property type="nucleotide sequence ID" value="NZ_JATAAJ010000004.1"/>
</dbReference>
<dbReference type="PATRIC" id="fig|1618.3.peg.1766"/>
<dbReference type="Gene3D" id="1.10.260.40">
    <property type="entry name" value="lambda repressor-like DNA-binding domains"/>
    <property type="match status" value="1"/>
</dbReference>
<evidence type="ECO:0000313" key="3">
    <source>
        <dbReference type="Proteomes" id="UP000051727"/>
    </source>
</evidence>